<dbReference type="Proteomes" id="UP000440096">
    <property type="component" value="Unassembled WGS sequence"/>
</dbReference>
<dbReference type="GO" id="GO:0016705">
    <property type="term" value="F:oxidoreductase activity, acting on paired donors, with incorporation or reduction of molecular oxygen"/>
    <property type="evidence" value="ECO:0007669"/>
    <property type="project" value="InterPro"/>
</dbReference>
<accession>A0A6N7YXX9</accession>
<organism evidence="5 6">
    <name type="scientific">Amycolatopsis pithecellobii</name>
    <dbReference type="NCBI Taxonomy" id="664692"/>
    <lineage>
        <taxon>Bacteria</taxon>
        <taxon>Bacillati</taxon>
        <taxon>Actinomycetota</taxon>
        <taxon>Actinomycetes</taxon>
        <taxon>Pseudonocardiales</taxon>
        <taxon>Pseudonocardiaceae</taxon>
        <taxon>Amycolatopsis</taxon>
    </lineage>
</organism>
<dbReference type="SUPFAM" id="SSF51679">
    <property type="entry name" value="Bacterial luciferase-like"/>
    <property type="match status" value="1"/>
</dbReference>
<protein>
    <submittedName>
        <fullName evidence="5">LLM class flavin-dependent oxidoreductase</fullName>
    </submittedName>
</protein>
<comment type="caution">
    <text evidence="5">The sequence shown here is derived from an EMBL/GenBank/DDBJ whole genome shotgun (WGS) entry which is preliminary data.</text>
</comment>
<name>A0A6N7YXX9_9PSEU</name>
<dbReference type="Gene3D" id="3.20.20.30">
    <property type="entry name" value="Luciferase-like domain"/>
    <property type="match status" value="1"/>
</dbReference>
<dbReference type="Pfam" id="PF00296">
    <property type="entry name" value="Bac_luciferase"/>
    <property type="match status" value="1"/>
</dbReference>
<keyword evidence="6" id="KW-1185">Reference proteome</keyword>
<dbReference type="AlphaFoldDB" id="A0A6N7YXX9"/>
<dbReference type="OrthoDB" id="7903015at2"/>
<evidence type="ECO:0000256" key="1">
    <source>
        <dbReference type="ARBA" id="ARBA00023002"/>
    </source>
</evidence>
<proteinExistence type="predicted"/>
<feature type="compositionally biased region" description="Basic and acidic residues" evidence="3">
    <location>
        <begin position="301"/>
        <end position="310"/>
    </location>
</feature>
<dbReference type="CDD" id="cd00347">
    <property type="entry name" value="Flavin_utilizing_monoxygenases"/>
    <property type="match status" value="1"/>
</dbReference>
<keyword evidence="1" id="KW-0560">Oxidoreductase</keyword>
<dbReference type="GO" id="GO:0004497">
    <property type="term" value="F:monooxygenase activity"/>
    <property type="evidence" value="ECO:0007669"/>
    <property type="project" value="UniProtKB-KW"/>
</dbReference>
<evidence type="ECO:0000259" key="4">
    <source>
        <dbReference type="Pfam" id="PF00296"/>
    </source>
</evidence>
<dbReference type="PANTHER" id="PTHR30137">
    <property type="entry name" value="LUCIFERASE-LIKE MONOOXYGENASE"/>
    <property type="match status" value="1"/>
</dbReference>
<feature type="domain" description="Luciferase-like" evidence="4">
    <location>
        <begin position="39"/>
        <end position="341"/>
    </location>
</feature>
<dbReference type="PANTHER" id="PTHR30137:SF8">
    <property type="entry name" value="BLR5498 PROTEIN"/>
    <property type="match status" value="1"/>
</dbReference>
<sequence>MTMKFSFLCSQIYGDTEHYRTQTSWPVPSARYRREVGERSTDFALDQAALAEELGFDMVSVSEHHYWPSLPSPNPAVIAAALTQRTERVRIGWMGPLVSINNPLRIAEEAAMLDQLSHGRLEMLFLRGTPNEFVSYNVNPAETRGRTQEAVELITMALTEPHPFGWQGRYYRYPTISVWPGVSQHPHPPIFGSGNSPESVRYAVAHGHKIGISFYPAHLTAQLVQSYREACAEAGRTSRPSDILYRAHVAVAETEREARALAGKYYGVGGFGQAAAFMGRGATVASELKPPPDPTELGTDADGRNRGADAKGKAAGFALGKLNFSGTPDEVVRQLTEFHEQTGVGLFDLGFSGGGLTEQERTRSLTLFGQEVIPKLRHLGAAQDEESADVR</sequence>
<gene>
    <name evidence="5" type="ORF">GKO32_04335</name>
</gene>
<dbReference type="EMBL" id="WMBA01000004">
    <property type="protein sequence ID" value="MTD53209.1"/>
    <property type="molecule type" value="Genomic_DNA"/>
</dbReference>
<dbReference type="InterPro" id="IPR036661">
    <property type="entry name" value="Luciferase-like_sf"/>
</dbReference>
<reference evidence="5 6" key="1">
    <citation type="submission" date="2019-11" db="EMBL/GenBank/DDBJ databases">
        <title>Draft genome of Amycolatopsis RM579.</title>
        <authorList>
            <person name="Duangmal K."/>
            <person name="Mingma R."/>
        </authorList>
    </citation>
    <scope>NUCLEOTIDE SEQUENCE [LARGE SCALE GENOMIC DNA]</scope>
    <source>
        <strain evidence="5 6">RM579</strain>
    </source>
</reference>
<dbReference type="InterPro" id="IPR050766">
    <property type="entry name" value="Bact_Lucif_Oxidored"/>
</dbReference>
<evidence type="ECO:0000313" key="5">
    <source>
        <dbReference type="EMBL" id="MTD53209.1"/>
    </source>
</evidence>
<keyword evidence="2" id="KW-0503">Monooxygenase</keyword>
<dbReference type="GO" id="GO:0005829">
    <property type="term" value="C:cytosol"/>
    <property type="evidence" value="ECO:0007669"/>
    <property type="project" value="TreeGrafter"/>
</dbReference>
<evidence type="ECO:0000256" key="3">
    <source>
        <dbReference type="SAM" id="MobiDB-lite"/>
    </source>
</evidence>
<evidence type="ECO:0000256" key="2">
    <source>
        <dbReference type="ARBA" id="ARBA00023033"/>
    </source>
</evidence>
<evidence type="ECO:0000313" key="6">
    <source>
        <dbReference type="Proteomes" id="UP000440096"/>
    </source>
</evidence>
<feature type="region of interest" description="Disordered" evidence="3">
    <location>
        <begin position="285"/>
        <end position="310"/>
    </location>
</feature>
<dbReference type="InterPro" id="IPR011251">
    <property type="entry name" value="Luciferase-like_dom"/>
</dbReference>